<gene>
    <name evidence="2" type="ORF">GJ688_17935</name>
</gene>
<organism evidence="2 3">
    <name type="scientific">Heliobacterium mobile</name>
    <name type="common">Heliobacillus mobilis</name>
    <dbReference type="NCBI Taxonomy" id="28064"/>
    <lineage>
        <taxon>Bacteria</taxon>
        <taxon>Bacillati</taxon>
        <taxon>Bacillota</taxon>
        <taxon>Clostridia</taxon>
        <taxon>Eubacteriales</taxon>
        <taxon>Heliobacteriaceae</taxon>
        <taxon>Heliobacterium</taxon>
    </lineage>
</organism>
<reference evidence="2 3" key="1">
    <citation type="submission" date="2019-11" db="EMBL/GenBank/DDBJ databases">
        <title>Whole-genome sequence of a the green, strictly anaerobic photosynthetic bacterium Heliobacillus mobilis DSM 6151.</title>
        <authorList>
            <person name="Kyndt J.A."/>
            <person name="Meyer T.E."/>
        </authorList>
    </citation>
    <scope>NUCLEOTIDE SEQUENCE [LARGE SCALE GENOMIC DNA]</scope>
    <source>
        <strain evidence="2 3">DSM 6151</strain>
    </source>
</reference>
<evidence type="ECO:0000313" key="3">
    <source>
        <dbReference type="Proteomes" id="UP000430670"/>
    </source>
</evidence>
<comment type="caution">
    <text evidence="2">The sequence shown here is derived from an EMBL/GenBank/DDBJ whole genome shotgun (WGS) entry which is preliminary data.</text>
</comment>
<evidence type="ECO:0000313" key="2">
    <source>
        <dbReference type="EMBL" id="MTV50815.1"/>
    </source>
</evidence>
<sequence length="84" mass="9007">MTGKQHIHCAIENCHYYSAGNKCTANEILVANDQFCNSQPDHVDAPMASQITPASAESCMSTACKSFVPKGSDKVTADGIKKMQ</sequence>
<dbReference type="InterPro" id="IPR011437">
    <property type="entry name" value="DUF1540"/>
</dbReference>
<accession>A0A6I3SQ44</accession>
<keyword evidence="3" id="KW-1185">Reference proteome</keyword>
<protein>
    <submittedName>
        <fullName evidence="2">DUF1540 domain-containing protein</fullName>
    </submittedName>
</protein>
<dbReference type="OrthoDB" id="1681234at2"/>
<dbReference type="EMBL" id="WNKU01000037">
    <property type="protein sequence ID" value="MTV50815.1"/>
    <property type="molecule type" value="Genomic_DNA"/>
</dbReference>
<feature type="domain" description="DUF1540" evidence="1">
    <location>
        <begin position="7"/>
        <end position="67"/>
    </location>
</feature>
<dbReference type="AlphaFoldDB" id="A0A6I3SQ44"/>
<proteinExistence type="predicted"/>
<dbReference type="RefSeq" id="WP_155477895.1">
    <property type="nucleotide sequence ID" value="NZ_WNKU01000037.1"/>
</dbReference>
<dbReference type="Pfam" id="PF07561">
    <property type="entry name" value="DUF1540"/>
    <property type="match status" value="1"/>
</dbReference>
<evidence type="ECO:0000259" key="1">
    <source>
        <dbReference type="Pfam" id="PF07561"/>
    </source>
</evidence>
<dbReference type="Proteomes" id="UP000430670">
    <property type="component" value="Unassembled WGS sequence"/>
</dbReference>
<name>A0A6I3SQ44_HELMO</name>